<dbReference type="GO" id="GO:0005634">
    <property type="term" value="C:nucleus"/>
    <property type="evidence" value="ECO:0007669"/>
    <property type="project" value="InterPro"/>
</dbReference>
<dbReference type="GO" id="GO:0072686">
    <property type="term" value="C:mitotic spindle"/>
    <property type="evidence" value="ECO:0007669"/>
    <property type="project" value="TreeGrafter"/>
</dbReference>
<accession>A0AAD9ZJA4</accession>
<name>A0AAD9ZJA4_9LECA</name>
<dbReference type="PROSITE" id="PS51700">
    <property type="entry name" value="SEPARIN"/>
    <property type="match status" value="1"/>
</dbReference>
<comment type="catalytic activity">
    <reaction evidence="1">
        <text>All bonds known to be hydrolyzed by this endopeptidase have arginine in P1 and an acidic residue in P4. P6 is often occupied by an acidic residue or by a hydroxy-amino-acid residue, the phosphorylation of which enhances cleavage.</text>
        <dbReference type="EC" id="3.4.22.49"/>
    </reaction>
</comment>
<dbReference type="PANTHER" id="PTHR12792:SF0">
    <property type="entry name" value="SEPARIN"/>
    <property type="match status" value="1"/>
</dbReference>
<dbReference type="GO" id="GO:0051307">
    <property type="term" value="P:meiotic chromosome separation"/>
    <property type="evidence" value="ECO:0007669"/>
    <property type="project" value="TreeGrafter"/>
</dbReference>
<feature type="compositionally biased region" description="Basic and acidic residues" evidence="5">
    <location>
        <begin position="246"/>
        <end position="261"/>
    </location>
</feature>
<dbReference type="Pfam" id="PF03568">
    <property type="entry name" value="Separin_C"/>
    <property type="match status" value="1"/>
</dbReference>
<feature type="region of interest" description="Disordered" evidence="5">
    <location>
        <begin position="1482"/>
        <end position="1522"/>
    </location>
</feature>
<dbReference type="InterPro" id="IPR030397">
    <property type="entry name" value="SEPARIN_core_dom"/>
</dbReference>
<feature type="compositionally biased region" description="Basic residues" evidence="5">
    <location>
        <begin position="1509"/>
        <end position="1520"/>
    </location>
</feature>
<dbReference type="GO" id="GO:0004197">
    <property type="term" value="F:cysteine-type endopeptidase activity"/>
    <property type="evidence" value="ECO:0007669"/>
    <property type="project" value="InterPro"/>
</dbReference>
<evidence type="ECO:0000256" key="2">
    <source>
        <dbReference type="ARBA" id="ARBA00012489"/>
    </source>
</evidence>
<comment type="caution">
    <text evidence="7">The sequence shown here is derived from an EMBL/GenBank/DDBJ whole genome shotgun (WGS) entry which is preliminary data.</text>
</comment>
<evidence type="ECO:0000256" key="4">
    <source>
        <dbReference type="ARBA" id="ARBA00022829"/>
    </source>
</evidence>
<organism evidence="7 8">
    <name type="scientific">Lepraria neglecta</name>
    <dbReference type="NCBI Taxonomy" id="209136"/>
    <lineage>
        <taxon>Eukaryota</taxon>
        <taxon>Fungi</taxon>
        <taxon>Dikarya</taxon>
        <taxon>Ascomycota</taxon>
        <taxon>Pezizomycotina</taxon>
        <taxon>Lecanoromycetes</taxon>
        <taxon>OSLEUM clade</taxon>
        <taxon>Lecanoromycetidae</taxon>
        <taxon>Lecanorales</taxon>
        <taxon>Lecanorineae</taxon>
        <taxon>Stereocaulaceae</taxon>
        <taxon>Lepraria</taxon>
    </lineage>
</organism>
<evidence type="ECO:0000313" key="8">
    <source>
        <dbReference type="Proteomes" id="UP001276659"/>
    </source>
</evidence>
<evidence type="ECO:0000259" key="6">
    <source>
        <dbReference type="PROSITE" id="PS51700"/>
    </source>
</evidence>
<evidence type="ECO:0000256" key="3">
    <source>
        <dbReference type="ARBA" id="ARBA00022801"/>
    </source>
</evidence>
<feature type="compositionally biased region" description="Basic residues" evidence="5">
    <location>
        <begin position="45"/>
        <end position="59"/>
    </location>
</feature>
<feature type="region of interest" description="Disordered" evidence="5">
    <location>
        <begin position="1360"/>
        <end position="1391"/>
    </location>
</feature>
<evidence type="ECO:0000256" key="5">
    <source>
        <dbReference type="SAM" id="MobiDB-lite"/>
    </source>
</evidence>
<dbReference type="GO" id="GO:0005737">
    <property type="term" value="C:cytoplasm"/>
    <property type="evidence" value="ECO:0007669"/>
    <property type="project" value="TreeGrafter"/>
</dbReference>
<keyword evidence="8" id="KW-1185">Reference proteome</keyword>
<protein>
    <recommendedName>
        <fullName evidence="2">separase</fullName>
        <ecNumber evidence="2">3.4.22.49</ecNumber>
    </recommendedName>
</protein>
<dbReference type="GO" id="GO:0006508">
    <property type="term" value="P:proteolysis"/>
    <property type="evidence" value="ECO:0007669"/>
    <property type="project" value="InterPro"/>
</dbReference>
<feature type="domain" description="Peptidase C50" evidence="6">
    <location>
        <begin position="1948"/>
        <end position="2043"/>
    </location>
</feature>
<evidence type="ECO:0000313" key="7">
    <source>
        <dbReference type="EMBL" id="KAK3178627.1"/>
    </source>
</evidence>
<reference evidence="7" key="1">
    <citation type="submission" date="2022-11" db="EMBL/GenBank/DDBJ databases">
        <title>Chromosomal genome sequence assembly and mating type (MAT) locus characterization of the leprose asexual lichenized fungus Lepraria neglecta (Nyl.) Erichsen.</title>
        <authorList>
            <person name="Allen J.L."/>
            <person name="Pfeffer B."/>
        </authorList>
    </citation>
    <scope>NUCLEOTIDE SEQUENCE</scope>
    <source>
        <strain evidence="7">Allen 5258</strain>
    </source>
</reference>
<dbReference type="Proteomes" id="UP001276659">
    <property type="component" value="Unassembled WGS sequence"/>
</dbReference>
<feature type="region of interest" description="Disordered" evidence="5">
    <location>
        <begin position="38"/>
        <end position="76"/>
    </location>
</feature>
<proteinExistence type="predicted"/>
<dbReference type="InterPro" id="IPR005314">
    <property type="entry name" value="Peptidase_C50"/>
</dbReference>
<keyword evidence="4" id="KW-0159">Chromosome partition</keyword>
<feature type="region of interest" description="Disordered" evidence="5">
    <location>
        <begin position="246"/>
        <end position="266"/>
    </location>
</feature>
<dbReference type="GO" id="GO:0044732">
    <property type="term" value="C:mitotic spindle pole body"/>
    <property type="evidence" value="ECO:0007669"/>
    <property type="project" value="TreeGrafter"/>
</dbReference>
<gene>
    <name evidence="7" type="ORF">OEA41_000764</name>
</gene>
<feature type="compositionally biased region" description="Polar residues" evidence="5">
    <location>
        <begin position="1495"/>
        <end position="1504"/>
    </location>
</feature>
<evidence type="ECO:0000256" key="1">
    <source>
        <dbReference type="ARBA" id="ARBA00000451"/>
    </source>
</evidence>
<dbReference type="EC" id="3.4.22.49" evidence="2"/>
<keyword evidence="3" id="KW-0378">Hydrolase</keyword>
<dbReference type="EMBL" id="JASNWA010000003">
    <property type="protein sequence ID" value="KAK3178627.1"/>
    <property type="molecule type" value="Genomic_DNA"/>
</dbReference>
<sequence>MTRKELPARAANLQRAVASTTTCTSATVESLHAFLVPAAAPLPQPKRKAGAPPPLKKKAPQPARVKTAGSRSRKQPAVAVLEVAGEGSDGVKSQERFELATEVINATLKALTEAIKNLPAQKRRTPLARSSFNASFNSVSNPHSQTPLQPRSANCITNSPGKLSHFRRSSSTASLNQSLGGLRAQAECARIAFAALRSLEGENGCLALPVFQLESGMAALIEKLIALGFDDLALKELRILRRRLEASREHSPAEKNARKPVMEGNTPDANVETLAGMLRFRNIGAKGQTLALIITSQLQVLKILALRQESPAIEAAVQHLQLGVQHSPAILIQRQIDSDTPGSQGRAARQLETLAQALIALCPNTSSAQYEKSSHQLSPETAFRMQVLALQIRLISWRLLGHQSDLAKEMIDPFSRCLSAFNRRSRKGKKDMYEAANNAFQEFQEPVRKMPNFREGMFIAVYQSLADLAQESSQHSEALRWVQDSTKCATRCGASPTQLCSLYCRSATLQLRIYNLNANDEVLATLKDASSSLRGNLQGESAELDDLLAAVASLRKSAFSVFQESRRSPSASKTQTLSALADECSITVLLCLNFIIRYVGIGSGRDENQKTIARREQRTRLASQVATPTVESVVAMTRLCSRVGSDVWARFEAGLRDCLLLISRLEDADPGVRRTPNVDKGSSSSFVSISNAYWYRYLHLKQTAADAKSLRECLRTSISLVKNRPLCERLAGLLAIKLERYGQLYEESRDYNKAAEAYADTVRAHMHFGLLRIAIRAAATRSIPAIWKGNAELEPLSRTLLAYPRVAAKAAGNNHLKAYFDVEELSADQRGVLLEQQLLSVISSLLEHDPAPALYQTLNELANSLLLLYTEDCFPVRRLRIVVRLLGLLATNAHALDNDLQQRLLQEQLEDCSDTHSDLGLQQFLPHLLASRDVFISMRQESPNIKELETVLGSWAQLMQKYPHWDLLETQVYDIADWLLQLDLVAEYLEMHGLDLLRVSALHLLATIHEAATSMCYSTLVSNLSALGLQHVRLGYSGLAGITLHKAQRYLEASIIPSEVTIRWLLSYAEYALVNGNLKSCKESLNKAGEIFGDSHSSPKAGRSRSRDWSERLQLTADAYYIHSSLAVAEGLPSEALFHARVSVKNCHRAWAILERSLRTTDTIARNGIRESEKDSVVEAMSELSIAEPPPAEDIATPYSALQAAAFWTLVPRLFRGLTHISLLFAHHGLIQEARYYLEQSQKVAEAVRAQSLIGQCTALLGQQLIRSGGVDDGSVMLRQAETVLSGLPRDRHSAMLQLFLAAHHTERGEFQAGETAFVIAEKTIQNLMTKSYLDSLIYKLPIVEPLDMQMSGLTLEEPKMTRQPPKKQGRAIPKNTTIKPREPQKLSGPAAGEIPGIEVIALSRTRSEILRGRIASSIRAGRLDVAASLLEAVATHHYVQQDVVPQALVTSQMHLCQGLERLINDPVYCVLPESSISCPSIRTSTARRRPSTAKLPQTGTDTTSSRDKRNKVVAKKPRPRSPSLAKAEVDFLRLAQEGMSNVFSMARRVSSTATIHQITDVLARVLIMRSATSSPALNAQVSANRLAHVLEVGRMISILRESTAIRVEGQLSRTKDIYDWPDSNARVDQSNIETTESFESATFQAEYIDIIPRSWTAISLTLSESREDILICKMCARRAPFILRLPLDRHSSIDCDEEAFEFEQGKAELQDIIALANRSASEAQEMSRTKARAEWWNAREALDARLKDLLINIETIWLGGFKSIFSQPAQDPDLLSRFQQSFQNILDKHLPSRQKSGRGTQASRVTLDLQVLELFVGLGCPSETNEVDEALMDLLYFVVDILQFNGERNAYDEVDFDSIVIETIDALRQYHQAAKDKDHDNPEQHTILILDKNLHCFPWESLTCLDGRAVSRLPSLGCLRDRILQQQQQQEQLGRSSQAIDGLYVSRQDGASVLNPGGDLKATQTRLEEPLQELAGWEKIVQREPTETEMKSCLEDHELFLYFGHGSGSSYIRHRTIKKLKKCAVALLMGCSSGTLTEAGEFEPFGTPMSYMHAGCPALVATLWDVTDKDIDRFSNTVLEKWGLFGGGQPQYSPVKKSAKQRGKNKVREVEKTDGHANGPVSLSLAVAGGREFCKLRYLNGAAPVVYGVPVYLA</sequence>
<dbReference type="PANTHER" id="PTHR12792">
    <property type="entry name" value="EXTRA SPINDLE POLES 1-RELATED"/>
    <property type="match status" value="1"/>
</dbReference>